<dbReference type="Proteomes" id="UP000247612">
    <property type="component" value="Unassembled WGS sequence"/>
</dbReference>
<accession>A0A318KKZ2</accession>
<evidence type="ECO:0000256" key="1">
    <source>
        <dbReference type="ARBA" id="ARBA00023015"/>
    </source>
</evidence>
<protein>
    <submittedName>
        <fullName evidence="5">DeoR family transcriptional regulator</fullName>
    </submittedName>
</protein>
<dbReference type="InterPro" id="IPR036388">
    <property type="entry name" value="WH-like_DNA-bd_sf"/>
</dbReference>
<dbReference type="SUPFAM" id="SSF46785">
    <property type="entry name" value="Winged helix' DNA-binding domain"/>
    <property type="match status" value="1"/>
</dbReference>
<comment type="caution">
    <text evidence="5">The sequence shown here is derived from an EMBL/GenBank/DDBJ whole genome shotgun (WGS) entry which is preliminary data.</text>
</comment>
<proteinExistence type="predicted"/>
<dbReference type="GO" id="GO:0003677">
    <property type="term" value="F:DNA binding"/>
    <property type="evidence" value="ECO:0007669"/>
    <property type="project" value="UniProtKB-KW"/>
</dbReference>
<evidence type="ECO:0000259" key="4">
    <source>
        <dbReference type="PROSITE" id="PS51000"/>
    </source>
</evidence>
<name>A0A318KKZ2_9FIRM</name>
<dbReference type="PROSITE" id="PS00894">
    <property type="entry name" value="HTH_DEOR_1"/>
    <property type="match status" value="1"/>
</dbReference>
<evidence type="ECO:0000256" key="2">
    <source>
        <dbReference type="ARBA" id="ARBA00023125"/>
    </source>
</evidence>
<dbReference type="InterPro" id="IPR001034">
    <property type="entry name" value="DeoR_HTH"/>
</dbReference>
<keyword evidence="6" id="KW-1185">Reference proteome</keyword>
<dbReference type="AlphaFoldDB" id="A0A318KKZ2"/>
<dbReference type="PANTHER" id="PTHR30363">
    <property type="entry name" value="HTH-TYPE TRANSCRIPTIONAL REGULATOR SRLR-RELATED"/>
    <property type="match status" value="1"/>
</dbReference>
<dbReference type="SMART" id="SM00420">
    <property type="entry name" value="HTH_DEOR"/>
    <property type="match status" value="1"/>
</dbReference>
<dbReference type="PRINTS" id="PR00037">
    <property type="entry name" value="HTHLACR"/>
</dbReference>
<dbReference type="InterPro" id="IPR050313">
    <property type="entry name" value="Carb_Metab_HTH_regulators"/>
</dbReference>
<dbReference type="RefSeq" id="WP_022936835.1">
    <property type="nucleotide sequence ID" value="NZ_CABKRQ010000001.1"/>
</dbReference>
<keyword evidence="2" id="KW-0238">DNA-binding</keyword>
<dbReference type="Pfam" id="PF00455">
    <property type="entry name" value="DeoRC"/>
    <property type="match status" value="1"/>
</dbReference>
<dbReference type="SMART" id="SM01134">
    <property type="entry name" value="DeoRC"/>
    <property type="match status" value="1"/>
</dbReference>
<gene>
    <name evidence="5" type="ORF">DES51_10867</name>
</gene>
<evidence type="ECO:0000313" key="5">
    <source>
        <dbReference type="EMBL" id="PXX78140.1"/>
    </source>
</evidence>
<feature type="domain" description="HTH deoR-type" evidence="4">
    <location>
        <begin position="3"/>
        <end position="58"/>
    </location>
</feature>
<dbReference type="GO" id="GO:0003700">
    <property type="term" value="F:DNA-binding transcription factor activity"/>
    <property type="evidence" value="ECO:0007669"/>
    <property type="project" value="InterPro"/>
</dbReference>
<dbReference type="EMBL" id="QJKH01000008">
    <property type="protein sequence ID" value="PXX78140.1"/>
    <property type="molecule type" value="Genomic_DNA"/>
</dbReference>
<organism evidence="5 6">
    <name type="scientific">Dielma fastidiosa</name>
    <dbReference type="NCBI Taxonomy" id="1034346"/>
    <lineage>
        <taxon>Bacteria</taxon>
        <taxon>Bacillati</taxon>
        <taxon>Bacillota</taxon>
        <taxon>Erysipelotrichia</taxon>
        <taxon>Erysipelotrichales</taxon>
        <taxon>Erysipelotrichaceae</taxon>
        <taxon>Dielma</taxon>
    </lineage>
</organism>
<dbReference type="InterPro" id="IPR037171">
    <property type="entry name" value="NagB/RpiA_transferase-like"/>
</dbReference>
<dbReference type="Gene3D" id="3.40.50.1360">
    <property type="match status" value="1"/>
</dbReference>
<dbReference type="PROSITE" id="PS51000">
    <property type="entry name" value="HTH_DEOR_2"/>
    <property type="match status" value="1"/>
</dbReference>
<evidence type="ECO:0000313" key="6">
    <source>
        <dbReference type="Proteomes" id="UP000247612"/>
    </source>
</evidence>
<dbReference type="Gene3D" id="1.10.10.10">
    <property type="entry name" value="Winged helix-like DNA-binding domain superfamily/Winged helix DNA-binding domain"/>
    <property type="match status" value="1"/>
</dbReference>
<evidence type="ECO:0000256" key="3">
    <source>
        <dbReference type="ARBA" id="ARBA00023163"/>
    </source>
</evidence>
<keyword evidence="3" id="KW-0804">Transcription</keyword>
<dbReference type="STRING" id="1034346.GCA_000313565_00531"/>
<dbReference type="GeneID" id="94439840"/>
<dbReference type="InterPro" id="IPR018356">
    <property type="entry name" value="Tscrpt_reg_HTH_DeoR_CS"/>
</dbReference>
<dbReference type="PANTHER" id="PTHR30363:SF44">
    <property type="entry name" value="AGA OPERON TRANSCRIPTIONAL REPRESSOR-RELATED"/>
    <property type="match status" value="1"/>
</dbReference>
<sequence length="254" mass="28270">MGTSSRRMDIFNLLQKNKAVEVSELARLFNVSTMTIRRDLEMLEKQGLVTKNYGGAQLNQGAAIEPSFTLKQKTQMNCKSAIAKEAARFVQDGDSILIDCGTTTLQLCRFIQDKRITVITNSWPAVSYLQANPKIKLILAPGIYSSTSNGVISAMTIDFFHQFQADKVFVGSQGFDLKEGATVPDMEDCQVKRALIKSGRKKFLMIDHEKFNTHYLCRHAAASEFDVIITDNQLDAALRAEAEALKLPLILAKD</sequence>
<dbReference type="SUPFAM" id="SSF100950">
    <property type="entry name" value="NagB/RpiA/CoA transferase-like"/>
    <property type="match status" value="1"/>
</dbReference>
<reference evidence="5 6" key="1">
    <citation type="submission" date="2018-05" db="EMBL/GenBank/DDBJ databases">
        <title>Genomic Encyclopedia of Type Strains, Phase IV (KMG-IV): sequencing the most valuable type-strain genomes for metagenomic binning, comparative biology and taxonomic classification.</title>
        <authorList>
            <person name="Goeker M."/>
        </authorList>
    </citation>
    <scope>NUCLEOTIDE SEQUENCE [LARGE SCALE GENOMIC DNA]</scope>
    <source>
        <strain evidence="5 6">JC118</strain>
    </source>
</reference>
<dbReference type="InterPro" id="IPR036390">
    <property type="entry name" value="WH_DNA-bd_sf"/>
</dbReference>
<keyword evidence="1" id="KW-0805">Transcription regulation</keyword>
<dbReference type="InterPro" id="IPR014036">
    <property type="entry name" value="DeoR-like_C"/>
</dbReference>
<dbReference type="Pfam" id="PF08220">
    <property type="entry name" value="HTH_DeoR"/>
    <property type="match status" value="1"/>
</dbReference>